<sequence>MLFLKSFGCFTISDKVADCPSEDGGGCCSTTAVDTESTCATCVKKFSWEEIRKRSKNFSRVIGSGGFSTVYLARLPDSGLAAVKIQSACTEMLARIHDQELQILLRLKHPNIVKLLGHCDDREEERVLLFEYAPNGTLHDNLHVSNSLTLTWKVRTLIAFQLAEALEYLHGIHIIHGDIKASNILLDEQQNCKLCDFGSAKLGFTSMVLPPSSTKMKRMIMGSQGYMDPHYLKTGLVSKKNDVYSYGVVLLELVTGREAFSFEKGEKLTEIIGPVVSGLVGVEEVVDPRLRYDASLDLEEVRAMIALAGMCIGSSPMVRPSASEILAFLRDKLQSMTPL</sequence>
<dbReference type="Proteomes" id="UP001055811">
    <property type="component" value="Linkage Group LG04"/>
</dbReference>
<protein>
    <submittedName>
        <fullName evidence="1">Uncharacterized protein</fullName>
    </submittedName>
</protein>
<dbReference type="EMBL" id="CM042012">
    <property type="protein sequence ID" value="KAI3750594.1"/>
    <property type="molecule type" value="Genomic_DNA"/>
</dbReference>
<evidence type="ECO:0000313" key="1">
    <source>
        <dbReference type="EMBL" id="KAI3750594.1"/>
    </source>
</evidence>
<reference evidence="1 2" key="2">
    <citation type="journal article" date="2022" name="Mol. Ecol. Resour.">
        <title>The genomes of chicory, endive, great burdock and yacon provide insights into Asteraceae paleo-polyploidization history and plant inulin production.</title>
        <authorList>
            <person name="Fan W."/>
            <person name="Wang S."/>
            <person name="Wang H."/>
            <person name="Wang A."/>
            <person name="Jiang F."/>
            <person name="Liu H."/>
            <person name="Zhao H."/>
            <person name="Xu D."/>
            <person name="Zhang Y."/>
        </authorList>
    </citation>
    <scope>NUCLEOTIDE SEQUENCE [LARGE SCALE GENOMIC DNA]</scope>
    <source>
        <strain evidence="2">cv. Punajuju</strain>
        <tissue evidence="1">Leaves</tissue>
    </source>
</reference>
<accession>A0ACB9DV30</accession>
<gene>
    <name evidence="1" type="ORF">L2E82_21275</name>
</gene>
<reference evidence="2" key="1">
    <citation type="journal article" date="2022" name="Mol. Ecol. Resour.">
        <title>The genomes of chicory, endive, great burdock and yacon provide insights into Asteraceae palaeo-polyploidization history and plant inulin production.</title>
        <authorList>
            <person name="Fan W."/>
            <person name="Wang S."/>
            <person name="Wang H."/>
            <person name="Wang A."/>
            <person name="Jiang F."/>
            <person name="Liu H."/>
            <person name="Zhao H."/>
            <person name="Xu D."/>
            <person name="Zhang Y."/>
        </authorList>
    </citation>
    <scope>NUCLEOTIDE SEQUENCE [LARGE SCALE GENOMIC DNA]</scope>
    <source>
        <strain evidence="2">cv. Punajuju</strain>
    </source>
</reference>
<keyword evidence="2" id="KW-1185">Reference proteome</keyword>
<evidence type="ECO:0000313" key="2">
    <source>
        <dbReference type="Proteomes" id="UP001055811"/>
    </source>
</evidence>
<name>A0ACB9DV30_CICIN</name>
<organism evidence="1 2">
    <name type="scientific">Cichorium intybus</name>
    <name type="common">Chicory</name>
    <dbReference type="NCBI Taxonomy" id="13427"/>
    <lineage>
        <taxon>Eukaryota</taxon>
        <taxon>Viridiplantae</taxon>
        <taxon>Streptophyta</taxon>
        <taxon>Embryophyta</taxon>
        <taxon>Tracheophyta</taxon>
        <taxon>Spermatophyta</taxon>
        <taxon>Magnoliopsida</taxon>
        <taxon>eudicotyledons</taxon>
        <taxon>Gunneridae</taxon>
        <taxon>Pentapetalae</taxon>
        <taxon>asterids</taxon>
        <taxon>campanulids</taxon>
        <taxon>Asterales</taxon>
        <taxon>Asteraceae</taxon>
        <taxon>Cichorioideae</taxon>
        <taxon>Cichorieae</taxon>
        <taxon>Cichoriinae</taxon>
        <taxon>Cichorium</taxon>
    </lineage>
</organism>
<proteinExistence type="predicted"/>
<comment type="caution">
    <text evidence="1">The sequence shown here is derived from an EMBL/GenBank/DDBJ whole genome shotgun (WGS) entry which is preliminary data.</text>
</comment>